<evidence type="ECO:0000313" key="2">
    <source>
        <dbReference type="EMBL" id="GFS67694.1"/>
    </source>
</evidence>
<reference evidence="2" key="1">
    <citation type="submission" date="2020-08" db="EMBL/GenBank/DDBJ databases">
        <title>Multicomponent nature underlies the extraordinary mechanical properties of spider dragline silk.</title>
        <authorList>
            <person name="Kono N."/>
            <person name="Nakamura H."/>
            <person name="Mori M."/>
            <person name="Yoshida Y."/>
            <person name="Ohtoshi R."/>
            <person name="Malay A.D."/>
            <person name="Moran D.A.P."/>
            <person name="Tomita M."/>
            <person name="Numata K."/>
            <person name="Arakawa K."/>
        </authorList>
    </citation>
    <scope>NUCLEOTIDE SEQUENCE</scope>
</reference>
<dbReference type="EMBL" id="BMAW01048758">
    <property type="protein sequence ID" value="GFS67694.1"/>
    <property type="molecule type" value="Genomic_DNA"/>
</dbReference>
<organism evidence="2 3">
    <name type="scientific">Nephila pilipes</name>
    <name type="common">Giant wood spider</name>
    <name type="synonym">Nephila maculata</name>
    <dbReference type="NCBI Taxonomy" id="299642"/>
    <lineage>
        <taxon>Eukaryota</taxon>
        <taxon>Metazoa</taxon>
        <taxon>Ecdysozoa</taxon>
        <taxon>Arthropoda</taxon>
        <taxon>Chelicerata</taxon>
        <taxon>Arachnida</taxon>
        <taxon>Araneae</taxon>
        <taxon>Araneomorphae</taxon>
        <taxon>Entelegynae</taxon>
        <taxon>Araneoidea</taxon>
        <taxon>Nephilidae</taxon>
        <taxon>Nephila</taxon>
    </lineage>
</organism>
<dbReference type="Proteomes" id="UP000887013">
    <property type="component" value="Unassembled WGS sequence"/>
</dbReference>
<comment type="caution">
    <text evidence="2">The sequence shown here is derived from an EMBL/GenBank/DDBJ whole genome shotgun (WGS) entry which is preliminary data.</text>
</comment>
<protein>
    <submittedName>
        <fullName evidence="2">Uncharacterized protein</fullName>
    </submittedName>
</protein>
<sequence>MPLQNHRLSPRWKPGKSGVSKDSVSTIIHQNLGAPEGHTFPDLPDIRRRVTSVFRSVPKEAITDSFQKLHHLTDVTSRLYIHRNEF</sequence>
<gene>
    <name evidence="2" type="ORF">NPIL_379541</name>
</gene>
<accession>A0A8X6JG46</accession>
<evidence type="ECO:0000313" key="3">
    <source>
        <dbReference type="Proteomes" id="UP000887013"/>
    </source>
</evidence>
<feature type="region of interest" description="Disordered" evidence="1">
    <location>
        <begin position="1"/>
        <end position="23"/>
    </location>
</feature>
<name>A0A8X6JG46_NEPPI</name>
<evidence type="ECO:0000256" key="1">
    <source>
        <dbReference type="SAM" id="MobiDB-lite"/>
    </source>
</evidence>
<dbReference type="AlphaFoldDB" id="A0A8X6JG46"/>
<keyword evidence="3" id="KW-1185">Reference proteome</keyword>
<proteinExistence type="predicted"/>